<dbReference type="GO" id="GO:0046872">
    <property type="term" value="F:metal ion binding"/>
    <property type="evidence" value="ECO:0007669"/>
    <property type="project" value="UniProtKB-KW"/>
</dbReference>
<evidence type="ECO:0000256" key="2">
    <source>
        <dbReference type="ARBA" id="ARBA00022723"/>
    </source>
</evidence>
<dbReference type="FunFam" id="3.40.720.10:FF:000032">
    <property type="entry name" value="Choline sulfatase"/>
    <property type="match status" value="1"/>
</dbReference>
<evidence type="ECO:0000313" key="7">
    <source>
        <dbReference type="Proteomes" id="UP000599578"/>
    </source>
</evidence>
<dbReference type="GO" id="GO:0005737">
    <property type="term" value="C:cytoplasm"/>
    <property type="evidence" value="ECO:0007669"/>
    <property type="project" value="TreeGrafter"/>
</dbReference>
<dbReference type="GO" id="GO:0008484">
    <property type="term" value="F:sulfuric ester hydrolase activity"/>
    <property type="evidence" value="ECO:0007669"/>
    <property type="project" value="TreeGrafter"/>
</dbReference>
<dbReference type="InterPro" id="IPR017785">
    <property type="entry name" value="Choline-sulfatase"/>
</dbReference>
<dbReference type="NCBIfam" id="TIGR03417">
    <property type="entry name" value="chol_sulfatase"/>
    <property type="match status" value="1"/>
</dbReference>
<dbReference type="AlphaFoldDB" id="A0A917Z9Y3"/>
<dbReference type="InterPro" id="IPR017850">
    <property type="entry name" value="Alkaline_phosphatase_core_sf"/>
</dbReference>
<dbReference type="SUPFAM" id="SSF53649">
    <property type="entry name" value="Alkaline phosphatase-like"/>
    <property type="match status" value="1"/>
</dbReference>
<keyword evidence="2" id="KW-0479">Metal-binding</keyword>
<organism evidence="6 7">
    <name type="scientific">Marinobacterium nitratireducens</name>
    <dbReference type="NCBI Taxonomy" id="518897"/>
    <lineage>
        <taxon>Bacteria</taxon>
        <taxon>Pseudomonadati</taxon>
        <taxon>Pseudomonadota</taxon>
        <taxon>Gammaproteobacteria</taxon>
        <taxon>Oceanospirillales</taxon>
        <taxon>Oceanospirillaceae</taxon>
        <taxon>Marinobacterium</taxon>
    </lineage>
</organism>
<proteinExistence type="inferred from homology"/>
<reference evidence="6 7" key="1">
    <citation type="journal article" date="2014" name="Int. J. Syst. Evol. Microbiol.">
        <title>Complete genome sequence of Corynebacterium casei LMG S-19264T (=DSM 44701T), isolated from a smear-ripened cheese.</title>
        <authorList>
            <consortium name="US DOE Joint Genome Institute (JGI-PGF)"/>
            <person name="Walter F."/>
            <person name="Albersmeier A."/>
            <person name="Kalinowski J."/>
            <person name="Ruckert C."/>
        </authorList>
    </citation>
    <scope>NUCLEOTIDE SEQUENCE [LARGE SCALE GENOMIC DNA]</scope>
    <source>
        <strain evidence="6 7">CGMCC 1.7286</strain>
    </source>
</reference>
<dbReference type="InterPro" id="IPR025863">
    <property type="entry name" value="Choline_sulf_C_dom"/>
</dbReference>
<evidence type="ECO:0000259" key="4">
    <source>
        <dbReference type="Pfam" id="PF00884"/>
    </source>
</evidence>
<name>A0A917Z9Y3_9GAMM</name>
<feature type="domain" description="Sulfatase N-terminal" evidence="4">
    <location>
        <begin position="6"/>
        <end position="347"/>
    </location>
</feature>
<dbReference type="PROSITE" id="PS00523">
    <property type="entry name" value="SULFATASE_1"/>
    <property type="match status" value="1"/>
</dbReference>
<dbReference type="CDD" id="cd16032">
    <property type="entry name" value="choline-sulfatase"/>
    <property type="match status" value="1"/>
</dbReference>
<protein>
    <submittedName>
        <fullName evidence="6">Choline-sulfatase</fullName>
    </submittedName>
</protein>
<keyword evidence="7" id="KW-1185">Reference proteome</keyword>
<dbReference type="PANTHER" id="PTHR45953:SF1">
    <property type="entry name" value="IDURONATE 2-SULFATASE"/>
    <property type="match status" value="1"/>
</dbReference>
<comment type="similarity">
    <text evidence="1">Belongs to the sulfatase family.</text>
</comment>
<dbReference type="PROSITE" id="PS00149">
    <property type="entry name" value="SULFATASE_2"/>
    <property type="match status" value="1"/>
</dbReference>
<feature type="domain" description="Choline sulfatase enzyme C-terminal" evidence="5">
    <location>
        <begin position="451"/>
        <end position="503"/>
    </location>
</feature>
<evidence type="ECO:0000256" key="1">
    <source>
        <dbReference type="ARBA" id="ARBA00008779"/>
    </source>
</evidence>
<comment type="caution">
    <text evidence="6">The sequence shown here is derived from an EMBL/GenBank/DDBJ whole genome shotgun (WGS) entry which is preliminary data.</text>
</comment>
<dbReference type="InterPro" id="IPR024607">
    <property type="entry name" value="Sulfatase_CS"/>
</dbReference>
<dbReference type="Gene3D" id="3.40.720.10">
    <property type="entry name" value="Alkaline Phosphatase, subunit A"/>
    <property type="match status" value="1"/>
</dbReference>
<dbReference type="RefSeq" id="WP_188859516.1">
    <property type="nucleotide sequence ID" value="NZ_BMLT01000003.1"/>
</dbReference>
<dbReference type="Pfam" id="PF12411">
    <property type="entry name" value="Choline_sulf_C"/>
    <property type="match status" value="1"/>
</dbReference>
<evidence type="ECO:0000313" key="6">
    <source>
        <dbReference type="EMBL" id="GGO79007.1"/>
    </source>
</evidence>
<dbReference type="Pfam" id="PF00884">
    <property type="entry name" value="Sulfatase"/>
    <property type="match status" value="1"/>
</dbReference>
<evidence type="ECO:0000259" key="5">
    <source>
        <dbReference type="Pfam" id="PF12411"/>
    </source>
</evidence>
<keyword evidence="3" id="KW-0378">Hydrolase</keyword>
<accession>A0A917Z9Y3</accession>
<evidence type="ECO:0000256" key="3">
    <source>
        <dbReference type="ARBA" id="ARBA00022801"/>
    </source>
</evidence>
<gene>
    <name evidence="6" type="primary">betC</name>
    <name evidence="6" type="ORF">GCM10011348_12240</name>
</gene>
<dbReference type="InterPro" id="IPR000917">
    <property type="entry name" value="Sulfatase_N"/>
</dbReference>
<dbReference type="EMBL" id="BMLT01000003">
    <property type="protein sequence ID" value="GGO79007.1"/>
    <property type="molecule type" value="Genomic_DNA"/>
</dbReference>
<dbReference type="PANTHER" id="PTHR45953">
    <property type="entry name" value="IDURONATE 2-SULFATASE"/>
    <property type="match status" value="1"/>
</dbReference>
<dbReference type="Proteomes" id="UP000599578">
    <property type="component" value="Unassembled WGS sequence"/>
</dbReference>
<sequence length="511" mass="58056">MSTEQPNILFIMADQLAAPVLPIYNPKSVVKTPNLNALAKNGVVFDSAYCNSPLCAPSRFVLMTGRLPSKIGAYDNAAELPADIPTFAHYLRDHGYRTALSGKMHFCGPDQLHGFEERLTSDIYPADFGWFVNWDEFEKRPSYYHNMSSITQAGTCVRSNQLDFDDEVVFNARRYMYDHVRGSDKRPFCLTVSMTHPHDPYACTREYWDRYEDVEIDLPSVQIAPEDQDPHSRRLQFVYEADKTPVTDEQVRNARRAYYGNISFVDDKIGELLKALKETGLDKNTIIVFSGDHGDMLGERGLWYKMSWFESSVRVPMIVHAPERFAPRRVSASVSTMDLLPTFLDLATGGEHGGTVTPIEGRSLLPHLDGGQGHDEVIGEYMGEGAVAPMLMIRRGNFKFTHAPGDPDQLFDLDRDPQELTNLAGSPEHAQLVESLRREIAENWDLDQVHQDVLWSQRRRRLVARSLMKGKVTPWDFQPMVDASQQYMRNTIDLDDLEARSRFPRVADKAS</sequence>